<dbReference type="AlphaFoldDB" id="A0A238JXL2"/>
<dbReference type="SUPFAM" id="SSF160246">
    <property type="entry name" value="EspE N-terminal domain-like"/>
    <property type="match status" value="1"/>
</dbReference>
<keyword evidence="3 7" id="KW-0808">Transferase</keyword>
<dbReference type="RefSeq" id="WP_093962487.1">
    <property type="nucleotide sequence ID" value="NZ_FXYG01000001.1"/>
</dbReference>
<feature type="transmembrane region" description="Helical" evidence="4">
    <location>
        <begin position="576"/>
        <end position="595"/>
    </location>
</feature>
<dbReference type="InterPro" id="IPR007831">
    <property type="entry name" value="T2SS_GspE_N"/>
</dbReference>
<dbReference type="SUPFAM" id="SSF53448">
    <property type="entry name" value="Nucleotide-diphospho-sugar transferases"/>
    <property type="match status" value="1"/>
</dbReference>
<dbReference type="InterPro" id="IPR029044">
    <property type="entry name" value="Nucleotide-diphossugar_trans"/>
</dbReference>
<accession>A0A238JXL2</accession>
<evidence type="ECO:0000256" key="3">
    <source>
        <dbReference type="ARBA" id="ARBA00022679"/>
    </source>
</evidence>
<keyword evidence="8" id="KW-1185">Reference proteome</keyword>
<dbReference type="Pfam" id="PF13632">
    <property type="entry name" value="Glyco_trans_2_3"/>
    <property type="match status" value="1"/>
</dbReference>
<dbReference type="Proteomes" id="UP000202485">
    <property type="component" value="Unassembled WGS sequence"/>
</dbReference>
<keyword evidence="4" id="KW-1133">Transmembrane helix</keyword>
<dbReference type="InterPro" id="IPR001173">
    <property type="entry name" value="Glyco_trans_2-like"/>
</dbReference>
<evidence type="ECO:0000259" key="5">
    <source>
        <dbReference type="Pfam" id="PF05157"/>
    </source>
</evidence>
<sequence>MVELNFLGHGPATPVSGIGPRKPLGTCLIDLGVITPAQLDHALKLQERQNAPLGEILVGEHMVSRSDVLLALGQQHGLQIADLENTPPPADLCALRPMQFWLTYNAIPWLRVGPVLLVATAYPDRFDEIRSGLADCAQTVLPVLAAPDDIDQAIARHYAKPLAEAAETRAPLSQSCRSWTASSRLLPTLLALSALVGLGLQPNVGLSLLFWAAVSTLILFLILRLAGLISYLFPKKAEKPGGLLAQHRLPCVSILVPLHKEREIAGALIQRLKRLTYPKALLDVILVLEEHDDVTRSALAQTTLPSWIRTLEVPDLGNLTTKPRAMNYALDFCRGEILGVWDAEDAPLPDQIETVVEQFVRAPDDVVCLQGVLDYYNPRTNWRSRCFTIEYSGWFRVILPGIARLGLVVPLGGTTFFFRRDKLLELGGWDAHNVTEDADLGVRLSRAGYRTEIVNTATYEEANFRAWPWVKQRSRWLKGFMVTYLVHMRSPLALLRDLGLWRFLGVQAFFLGTVGQFLLAPVLWVFWLTFLGMTNPFEAVLAPQILHACVYLFLTAEAANILVGGLGVVAGGRRFLLPWVPTMALYYPLGVAAAYKALWELAVRPFFWDKTQHGQASEEAQPDEAAISRAGLHPASAGS</sequence>
<dbReference type="Pfam" id="PF05157">
    <property type="entry name" value="MshEN"/>
    <property type="match status" value="1"/>
</dbReference>
<reference evidence="8" key="1">
    <citation type="submission" date="2017-05" db="EMBL/GenBank/DDBJ databases">
        <authorList>
            <person name="Rodrigo-Torres L."/>
            <person name="Arahal R. D."/>
            <person name="Lucena T."/>
        </authorList>
    </citation>
    <scope>NUCLEOTIDE SEQUENCE [LARGE SCALE GENOMIC DNA]</scope>
    <source>
        <strain evidence="8">CECT 8715</strain>
    </source>
</reference>
<dbReference type="GO" id="GO:0016757">
    <property type="term" value="F:glycosyltransferase activity"/>
    <property type="evidence" value="ECO:0007669"/>
    <property type="project" value="UniProtKB-KW"/>
</dbReference>
<evidence type="ECO:0000259" key="6">
    <source>
        <dbReference type="Pfam" id="PF13632"/>
    </source>
</evidence>
<organism evidence="7 8">
    <name type="scientific">Ruegeria arenilitoris</name>
    <dbReference type="NCBI Taxonomy" id="1173585"/>
    <lineage>
        <taxon>Bacteria</taxon>
        <taxon>Pseudomonadati</taxon>
        <taxon>Pseudomonadota</taxon>
        <taxon>Alphaproteobacteria</taxon>
        <taxon>Rhodobacterales</taxon>
        <taxon>Roseobacteraceae</taxon>
        <taxon>Ruegeria</taxon>
    </lineage>
</organism>
<evidence type="ECO:0000256" key="1">
    <source>
        <dbReference type="ARBA" id="ARBA00006739"/>
    </source>
</evidence>
<dbReference type="OrthoDB" id="7431422at2"/>
<feature type="transmembrane region" description="Helical" evidence="4">
    <location>
        <begin position="508"/>
        <end position="533"/>
    </location>
</feature>
<dbReference type="EMBL" id="FXYG01000001">
    <property type="protein sequence ID" value="SMX35398.1"/>
    <property type="molecule type" value="Genomic_DNA"/>
</dbReference>
<dbReference type="InterPro" id="IPR037257">
    <property type="entry name" value="T2SS_E_N_sf"/>
</dbReference>
<feature type="transmembrane region" description="Helical" evidence="4">
    <location>
        <begin position="545"/>
        <end position="570"/>
    </location>
</feature>
<feature type="domain" description="Type II secretion system protein GspE N-terminal" evidence="5">
    <location>
        <begin position="76"/>
        <end position="162"/>
    </location>
</feature>
<dbReference type="EC" id="2.4.1.-" evidence="7"/>
<dbReference type="Gene3D" id="3.90.550.10">
    <property type="entry name" value="Spore Coat Polysaccharide Biosynthesis Protein SpsA, Chain A"/>
    <property type="match status" value="1"/>
</dbReference>
<name>A0A238JXL2_9RHOB</name>
<evidence type="ECO:0000313" key="8">
    <source>
        <dbReference type="Proteomes" id="UP000202485"/>
    </source>
</evidence>
<feature type="domain" description="Glycosyltransferase 2-like" evidence="6">
    <location>
        <begin position="342"/>
        <end position="535"/>
    </location>
</feature>
<proteinExistence type="inferred from homology"/>
<dbReference type="Gene3D" id="3.30.300.160">
    <property type="entry name" value="Type II secretion system, protein E, N-terminal domain"/>
    <property type="match status" value="1"/>
</dbReference>
<comment type="similarity">
    <text evidence="1">Belongs to the glycosyltransferase 2 family.</text>
</comment>
<dbReference type="PANTHER" id="PTHR43630:SF1">
    <property type="entry name" value="POLY-BETA-1,6-N-ACETYL-D-GLUCOSAMINE SYNTHASE"/>
    <property type="match status" value="1"/>
</dbReference>
<evidence type="ECO:0000313" key="7">
    <source>
        <dbReference type="EMBL" id="SMX35398.1"/>
    </source>
</evidence>
<dbReference type="PANTHER" id="PTHR43630">
    <property type="entry name" value="POLY-BETA-1,6-N-ACETYL-D-GLUCOSAMINE SYNTHASE"/>
    <property type="match status" value="1"/>
</dbReference>
<keyword evidence="4" id="KW-0472">Membrane</keyword>
<gene>
    <name evidence="7" type="ORF">RUA8715_00992</name>
</gene>
<keyword evidence="2 7" id="KW-0328">Glycosyltransferase</keyword>
<feature type="transmembrane region" description="Helical" evidence="4">
    <location>
        <begin position="208"/>
        <end position="233"/>
    </location>
</feature>
<evidence type="ECO:0000256" key="4">
    <source>
        <dbReference type="SAM" id="Phobius"/>
    </source>
</evidence>
<evidence type="ECO:0000256" key="2">
    <source>
        <dbReference type="ARBA" id="ARBA00022676"/>
    </source>
</evidence>
<protein>
    <submittedName>
        <fullName evidence="7">Beta-monoglucosyldiacylglycerol synthase</fullName>
        <ecNumber evidence="7">2.4.1.-</ecNumber>
    </submittedName>
</protein>
<keyword evidence="4" id="KW-0812">Transmembrane</keyword>